<dbReference type="PANTHER" id="PTHR30250">
    <property type="entry name" value="PST FAMILY PREDICTED COLANIC ACID TRANSPORTER"/>
    <property type="match status" value="1"/>
</dbReference>
<sequence>MTTQDEDLGALVRKGVRWSFASTLVSRLANLISGMILARLLTPNDYGLFAVATVVLVILININDLGIEQVLVRWPGDVSKVAPTATTVIFGFSCVMFLVFFGGAGLFATALGAPEATELVQVLSVSLLINGALAVPSAILTRSFRQDLRLYADMSGFVITTGLTLALALAGVGVWSLVWGRLAGNLVNGLMHLALTPARYKPAFDPKIAKELLRNGIPLGGATLLTVLMVNLDNMVIGPILGPTTLGLYVLAFNLSSWPITLLSIPVARVSVPAFARLQHDLDAVRVAFTRSMGLLMAAAVPICGLLAIMAVPTIRLMYGEKWVGAATALVFLAVLGVARVALQLCFDLLIALGHARRTLALQAMWVVALLPALVLGASVGGVAGVGVAHMLVAVLIMVPAFLWTLGRLGIPAAGLAKAVARPFAGVLLLCVVPFLATRHLSPDLLILAVGGIGGLLLYLPVVAPMRSGLAELTSVGKKEAAGQHP</sequence>
<dbReference type="PANTHER" id="PTHR30250:SF10">
    <property type="entry name" value="LIPOPOLYSACCHARIDE BIOSYNTHESIS PROTEIN WZXC"/>
    <property type="match status" value="1"/>
</dbReference>
<reference evidence="9" key="1">
    <citation type="submission" date="2016-10" db="EMBL/GenBank/DDBJ databases">
        <authorList>
            <person name="Varghese N."/>
            <person name="Submissions S."/>
        </authorList>
    </citation>
    <scope>NUCLEOTIDE SEQUENCE [LARGE SCALE GENOMIC DNA]</scope>
    <source>
        <strain evidence="9">IBRC-M 10655</strain>
    </source>
</reference>
<feature type="transmembrane region" description="Helical" evidence="7">
    <location>
        <begin position="212"/>
        <end position="230"/>
    </location>
</feature>
<keyword evidence="9" id="KW-1185">Reference proteome</keyword>
<evidence type="ECO:0000256" key="6">
    <source>
        <dbReference type="ARBA" id="ARBA00023136"/>
    </source>
</evidence>
<evidence type="ECO:0000256" key="2">
    <source>
        <dbReference type="ARBA" id="ARBA00007430"/>
    </source>
</evidence>
<protein>
    <submittedName>
        <fullName evidence="8">Polysaccharide transporter, PST family</fullName>
    </submittedName>
</protein>
<feature type="transmembrane region" description="Helical" evidence="7">
    <location>
        <begin position="20"/>
        <end position="40"/>
    </location>
</feature>
<comment type="subcellular location">
    <subcellularLocation>
        <location evidence="1">Cell membrane</location>
        <topology evidence="1">Multi-pass membrane protein</topology>
    </subcellularLocation>
</comment>
<dbReference type="CDD" id="cd13127">
    <property type="entry name" value="MATE_tuaB_like"/>
    <property type="match status" value="1"/>
</dbReference>
<feature type="transmembrane region" description="Helical" evidence="7">
    <location>
        <begin position="293"/>
        <end position="315"/>
    </location>
</feature>
<keyword evidence="5 7" id="KW-1133">Transmembrane helix</keyword>
<feature type="transmembrane region" description="Helical" evidence="7">
    <location>
        <begin position="46"/>
        <end position="67"/>
    </location>
</feature>
<feature type="transmembrane region" description="Helical" evidence="7">
    <location>
        <begin position="419"/>
        <end position="439"/>
    </location>
</feature>
<name>A0A1H0PHB1_9PSEU</name>
<dbReference type="AlphaFoldDB" id="A0A1H0PHB1"/>
<feature type="transmembrane region" description="Helical" evidence="7">
    <location>
        <begin position="360"/>
        <end position="381"/>
    </location>
</feature>
<keyword evidence="6 7" id="KW-0472">Membrane</keyword>
<evidence type="ECO:0000313" key="9">
    <source>
        <dbReference type="Proteomes" id="UP000199651"/>
    </source>
</evidence>
<evidence type="ECO:0000256" key="1">
    <source>
        <dbReference type="ARBA" id="ARBA00004651"/>
    </source>
</evidence>
<evidence type="ECO:0000256" key="7">
    <source>
        <dbReference type="SAM" id="Phobius"/>
    </source>
</evidence>
<dbReference type="Proteomes" id="UP000199651">
    <property type="component" value="Unassembled WGS sequence"/>
</dbReference>
<keyword evidence="4 7" id="KW-0812">Transmembrane</keyword>
<feature type="transmembrane region" description="Helical" evidence="7">
    <location>
        <begin position="250"/>
        <end position="272"/>
    </location>
</feature>
<dbReference type="STRING" id="504798.SAMN05421871_106346"/>
<dbReference type="EMBL" id="FNJB01000006">
    <property type="protein sequence ID" value="SDP04035.1"/>
    <property type="molecule type" value="Genomic_DNA"/>
</dbReference>
<feature type="transmembrane region" description="Helical" evidence="7">
    <location>
        <begin position="387"/>
        <end position="407"/>
    </location>
</feature>
<feature type="transmembrane region" description="Helical" evidence="7">
    <location>
        <begin position="152"/>
        <end position="176"/>
    </location>
</feature>
<proteinExistence type="inferred from homology"/>
<dbReference type="RefSeq" id="WP_166657893.1">
    <property type="nucleotide sequence ID" value="NZ_FNDV01000006.1"/>
</dbReference>
<feature type="transmembrane region" description="Helical" evidence="7">
    <location>
        <begin position="88"/>
        <end position="113"/>
    </location>
</feature>
<evidence type="ECO:0000256" key="5">
    <source>
        <dbReference type="ARBA" id="ARBA00022989"/>
    </source>
</evidence>
<dbReference type="GO" id="GO:0005886">
    <property type="term" value="C:plasma membrane"/>
    <property type="evidence" value="ECO:0007669"/>
    <property type="project" value="UniProtKB-SubCell"/>
</dbReference>
<evidence type="ECO:0000313" key="8">
    <source>
        <dbReference type="EMBL" id="SDP04035.1"/>
    </source>
</evidence>
<accession>A0A1H0PHB1</accession>
<evidence type="ECO:0000256" key="3">
    <source>
        <dbReference type="ARBA" id="ARBA00022475"/>
    </source>
</evidence>
<feature type="transmembrane region" description="Helical" evidence="7">
    <location>
        <begin position="119"/>
        <end position="140"/>
    </location>
</feature>
<evidence type="ECO:0000256" key="4">
    <source>
        <dbReference type="ARBA" id="ARBA00022692"/>
    </source>
</evidence>
<keyword evidence="3" id="KW-1003">Cell membrane</keyword>
<dbReference type="InterPro" id="IPR050833">
    <property type="entry name" value="Poly_Biosynth_Transport"/>
</dbReference>
<feature type="transmembrane region" description="Helical" evidence="7">
    <location>
        <begin position="445"/>
        <end position="464"/>
    </location>
</feature>
<gene>
    <name evidence="8" type="ORF">SAMN05192558_106106</name>
</gene>
<organism evidence="8 9">
    <name type="scientific">Actinokineospora alba</name>
    <dbReference type="NCBI Taxonomy" id="504798"/>
    <lineage>
        <taxon>Bacteria</taxon>
        <taxon>Bacillati</taxon>
        <taxon>Actinomycetota</taxon>
        <taxon>Actinomycetes</taxon>
        <taxon>Pseudonocardiales</taxon>
        <taxon>Pseudonocardiaceae</taxon>
        <taxon>Actinokineospora</taxon>
    </lineage>
</organism>
<dbReference type="Pfam" id="PF13440">
    <property type="entry name" value="Polysacc_synt_3"/>
    <property type="match status" value="1"/>
</dbReference>
<comment type="similarity">
    <text evidence="2">Belongs to the polysaccharide synthase family.</text>
</comment>
<feature type="transmembrane region" description="Helical" evidence="7">
    <location>
        <begin position="327"/>
        <end position="353"/>
    </location>
</feature>